<evidence type="ECO:0000313" key="2">
    <source>
        <dbReference type="EMBL" id="MCR0981568.1"/>
    </source>
</evidence>
<comment type="caution">
    <text evidence="2">The sequence shown here is derived from an EMBL/GenBank/DDBJ whole genome shotgun (WGS) entry which is preliminary data.</text>
</comment>
<keyword evidence="3" id="KW-1185">Reference proteome</keyword>
<proteinExistence type="predicted"/>
<evidence type="ECO:0000256" key="1">
    <source>
        <dbReference type="SAM" id="Phobius"/>
    </source>
</evidence>
<feature type="transmembrane region" description="Helical" evidence="1">
    <location>
        <begin position="29"/>
        <end position="48"/>
    </location>
</feature>
<sequence length="62" mass="6189">MRPLVAYTTITLAGAAGLASIFLFGGFGRAVGAVLLIGAAIGALVVQARPSGEARGRFPAMD</sequence>
<protein>
    <submittedName>
        <fullName evidence="2">Uncharacterized protein</fullName>
    </submittedName>
</protein>
<accession>A0ABT1X0E6</accession>
<keyword evidence="1" id="KW-1133">Transmembrane helix</keyword>
<keyword evidence="1" id="KW-0812">Transmembrane</keyword>
<organism evidence="2 3">
    <name type="scientific">Roseomonas populi</name>
    <dbReference type="NCBI Taxonomy" id="3121582"/>
    <lineage>
        <taxon>Bacteria</taxon>
        <taxon>Pseudomonadati</taxon>
        <taxon>Pseudomonadota</taxon>
        <taxon>Alphaproteobacteria</taxon>
        <taxon>Acetobacterales</taxon>
        <taxon>Roseomonadaceae</taxon>
        <taxon>Roseomonas</taxon>
    </lineage>
</organism>
<evidence type="ECO:0000313" key="3">
    <source>
        <dbReference type="Proteomes" id="UP001524642"/>
    </source>
</evidence>
<name>A0ABT1X0E6_9PROT</name>
<gene>
    <name evidence="2" type="ORF">NRP21_05860</name>
</gene>
<dbReference type="RefSeq" id="WP_257715240.1">
    <property type="nucleotide sequence ID" value="NZ_JANJOU010000003.1"/>
</dbReference>
<reference evidence="2 3" key="1">
    <citation type="submission" date="2022-06" db="EMBL/GenBank/DDBJ databases">
        <title>Roseomonas CN29.</title>
        <authorList>
            <person name="Cheng Y."/>
            <person name="He X."/>
        </authorList>
    </citation>
    <scope>NUCLEOTIDE SEQUENCE [LARGE SCALE GENOMIC DNA]</scope>
    <source>
        <strain evidence="2 3">CN29</strain>
    </source>
</reference>
<dbReference type="Proteomes" id="UP001524642">
    <property type="component" value="Unassembled WGS sequence"/>
</dbReference>
<keyword evidence="1" id="KW-0472">Membrane</keyword>
<dbReference type="EMBL" id="JANJOU010000003">
    <property type="protein sequence ID" value="MCR0981568.1"/>
    <property type="molecule type" value="Genomic_DNA"/>
</dbReference>